<dbReference type="Proteomes" id="UP001233172">
    <property type="component" value="Unassembled WGS sequence"/>
</dbReference>
<evidence type="ECO:0000259" key="1">
    <source>
        <dbReference type="Pfam" id="PF01419"/>
    </source>
</evidence>
<dbReference type="InterPro" id="IPR001229">
    <property type="entry name" value="Jacalin-like_lectin_dom"/>
</dbReference>
<dbReference type="SUPFAM" id="SSF51101">
    <property type="entry name" value="Mannose-binding lectins"/>
    <property type="match status" value="1"/>
</dbReference>
<gene>
    <name evidence="3" type="ORF">Bpfe_019737</name>
</gene>
<protein>
    <submittedName>
        <fullName evidence="3">Actin-binding protein IPP</fullName>
    </submittedName>
</protein>
<sequence>MFALEHNLQDLLDSAIGFLKKNVDGVSKNDTFSSLEPKFLSALFNDDNLILYNHNIPLKPLDSEKLLLEVIMRYITLREKKNKTFDAKTLLGSVRWPVLNEKTIVSCLHNLPNFAHCDVINKFVQLSNPATRFSDLDIAKVEETWMKPRHILVSLHSSNTLYAIKENVLLSCINVDFNNEISRVDVWTRSWDGRPVIGKIKVVYRNVNTPNEVLEYSQGDDKSSIGHESLDLRPGEFITKVVVKSGKLIDNLYFETNMKQKLGPCGGPGGDMAVEKGEDEMSSYLYDISCCSELTLGATAICNLMLRWVTFKVKDT</sequence>
<evidence type="ECO:0000313" key="4">
    <source>
        <dbReference type="Proteomes" id="UP001233172"/>
    </source>
</evidence>
<comment type="caution">
    <text evidence="3">The sequence shown here is derived from an EMBL/GenBank/DDBJ whole genome shotgun (WGS) entry which is preliminary data.</text>
</comment>
<dbReference type="Gene3D" id="2.100.10.30">
    <property type="entry name" value="Jacalin-like lectin domain"/>
    <property type="match status" value="1"/>
</dbReference>
<evidence type="ECO:0000313" key="3">
    <source>
        <dbReference type="EMBL" id="KAK0050816.1"/>
    </source>
</evidence>
<keyword evidence="4" id="KW-1185">Reference proteome</keyword>
<feature type="domain" description="Jacalin-type lectin" evidence="1">
    <location>
        <begin position="191"/>
        <end position="270"/>
    </location>
</feature>
<reference evidence="3" key="1">
    <citation type="journal article" date="2023" name="PLoS Negl. Trop. Dis.">
        <title>A genome sequence for Biomphalaria pfeifferi, the major vector snail for the human-infecting parasite Schistosoma mansoni.</title>
        <authorList>
            <person name="Bu L."/>
            <person name="Lu L."/>
            <person name="Laidemitt M.R."/>
            <person name="Zhang S.M."/>
            <person name="Mutuku M."/>
            <person name="Mkoji G."/>
            <person name="Steinauer M."/>
            <person name="Loker E.S."/>
        </authorList>
    </citation>
    <scope>NUCLEOTIDE SEQUENCE</scope>
    <source>
        <strain evidence="3">KasaAsao</strain>
    </source>
</reference>
<reference evidence="3" key="2">
    <citation type="submission" date="2023-04" db="EMBL/GenBank/DDBJ databases">
        <authorList>
            <person name="Bu L."/>
            <person name="Lu L."/>
            <person name="Laidemitt M.R."/>
            <person name="Zhang S.M."/>
            <person name="Mutuku M."/>
            <person name="Mkoji G."/>
            <person name="Steinauer M."/>
            <person name="Loker E.S."/>
        </authorList>
    </citation>
    <scope>NUCLEOTIDE SEQUENCE</scope>
    <source>
        <strain evidence="3">KasaAsao</strain>
        <tissue evidence="3">Whole Snail</tissue>
    </source>
</reference>
<dbReference type="EMBL" id="JASAOG010000110">
    <property type="protein sequence ID" value="KAK0050816.1"/>
    <property type="molecule type" value="Genomic_DNA"/>
</dbReference>
<dbReference type="InterPro" id="IPR036404">
    <property type="entry name" value="Jacalin-like_lectin_dom_sf"/>
</dbReference>
<accession>A0AAD8BAB4</accession>
<dbReference type="InterPro" id="IPR011705">
    <property type="entry name" value="BACK"/>
</dbReference>
<feature type="domain" description="BACK" evidence="2">
    <location>
        <begin position="2"/>
        <end position="108"/>
    </location>
</feature>
<dbReference type="AlphaFoldDB" id="A0AAD8BAB4"/>
<proteinExistence type="predicted"/>
<dbReference type="Pfam" id="PF07707">
    <property type="entry name" value="BACK"/>
    <property type="match status" value="1"/>
</dbReference>
<evidence type="ECO:0000259" key="2">
    <source>
        <dbReference type="Pfam" id="PF07707"/>
    </source>
</evidence>
<organism evidence="3 4">
    <name type="scientific">Biomphalaria pfeifferi</name>
    <name type="common">Bloodfluke planorb</name>
    <name type="synonym">Freshwater snail</name>
    <dbReference type="NCBI Taxonomy" id="112525"/>
    <lineage>
        <taxon>Eukaryota</taxon>
        <taxon>Metazoa</taxon>
        <taxon>Spiralia</taxon>
        <taxon>Lophotrochozoa</taxon>
        <taxon>Mollusca</taxon>
        <taxon>Gastropoda</taxon>
        <taxon>Heterobranchia</taxon>
        <taxon>Euthyneura</taxon>
        <taxon>Panpulmonata</taxon>
        <taxon>Hygrophila</taxon>
        <taxon>Lymnaeoidea</taxon>
        <taxon>Planorbidae</taxon>
        <taxon>Biomphalaria</taxon>
    </lineage>
</organism>
<name>A0AAD8BAB4_BIOPF</name>
<dbReference type="Pfam" id="PF01419">
    <property type="entry name" value="Jacalin"/>
    <property type="match status" value="1"/>
</dbReference>
<dbReference type="Gene3D" id="1.25.40.420">
    <property type="match status" value="1"/>
</dbReference>